<keyword evidence="2" id="KW-1185">Reference proteome</keyword>
<protein>
    <submittedName>
        <fullName evidence="1">HNH endonuclease</fullName>
    </submittedName>
</protein>
<keyword evidence="1" id="KW-0378">Hydrolase</keyword>
<name>A0ABU9BK03_9BURK</name>
<comment type="caution">
    <text evidence="1">The sequence shown here is derived from an EMBL/GenBank/DDBJ whole genome shotgun (WGS) entry which is preliminary data.</text>
</comment>
<accession>A0ABU9BK03</accession>
<evidence type="ECO:0000313" key="1">
    <source>
        <dbReference type="EMBL" id="MEK8029207.1"/>
    </source>
</evidence>
<dbReference type="GO" id="GO:0004519">
    <property type="term" value="F:endonuclease activity"/>
    <property type="evidence" value="ECO:0007669"/>
    <property type="project" value="UniProtKB-KW"/>
</dbReference>
<dbReference type="EMBL" id="JBBUTG010000001">
    <property type="protein sequence ID" value="MEK8029207.1"/>
    <property type="molecule type" value="Genomic_DNA"/>
</dbReference>
<proteinExistence type="predicted"/>
<dbReference type="RefSeq" id="WP_341423551.1">
    <property type="nucleotide sequence ID" value="NZ_JBBUTG010000001.1"/>
</dbReference>
<sequence>MVVKRSLRTRSDWCLPPVPAGQCPLCSRPLVPGFSVDEHHLVPRSKGGRVKETVHRICHRKIHATFSEKELARDFHTWESLRTHPAIASFIRWVAQKPPEFYRRNVTSSERR</sequence>
<organism evidence="1 2">
    <name type="scientific">Ideonella lacteola</name>
    <dbReference type="NCBI Taxonomy" id="2984193"/>
    <lineage>
        <taxon>Bacteria</taxon>
        <taxon>Pseudomonadati</taxon>
        <taxon>Pseudomonadota</taxon>
        <taxon>Betaproteobacteria</taxon>
        <taxon>Burkholderiales</taxon>
        <taxon>Sphaerotilaceae</taxon>
        <taxon>Ideonella</taxon>
    </lineage>
</organism>
<dbReference type="PANTHER" id="PTHR37827">
    <property type="entry name" value="TUDOR DOMAIN-CONTAINING PROTEIN"/>
    <property type="match status" value="1"/>
</dbReference>
<evidence type="ECO:0000313" key="2">
    <source>
        <dbReference type="Proteomes" id="UP001371218"/>
    </source>
</evidence>
<gene>
    <name evidence="1" type="ORF">AACH06_00115</name>
</gene>
<keyword evidence="1" id="KW-0540">Nuclease</keyword>
<dbReference type="PANTHER" id="PTHR37827:SF1">
    <property type="entry name" value="HNH DOMAIN-CONTAINING PROTEIN"/>
    <property type="match status" value="1"/>
</dbReference>
<reference evidence="1 2" key="1">
    <citation type="submission" date="2024-04" db="EMBL/GenBank/DDBJ databases">
        <title>Novel species of the genus Ideonella isolated from streams.</title>
        <authorList>
            <person name="Lu H."/>
        </authorList>
    </citation>
    <scope>NUCLEOTIDE SEQUENCE [LARGE SCALE GENOMIC DNA]</scope>
    <source>
        <strain evidence="1 2">DXS29W</strain>
    </source>
</reference>
<keyword evidence="1" id="KW-0255">Endonuclease</keyword>
<dbReference type="Proteomes" id="UP001371218">
    <property type="component" value="Unassembled WGS sequence"/>
</dbReference>